<name>A0A4U1FNM1_MONMO</name>
<protein>
    <submittedName>
        <fullName evidence="2">Uncharacterized protein</fullName>
    </submittedName>
</protein>
<feature type="non-terminal residue" evidence="2">
    <location>
        <position position="197"/>
    </location>
</feature>
<dbReference type="Proteomes" id="UP000308365">
    <property type="component" value="Unassembled WGS sequence"/>
</dbReference>
<evidence type="ECO:0000313" key="2">
    <source>
        <dbReference type="EMBL" id="TKC51745.1"/>
    </source>
</evidence>
<accession>A0A4U1FNM1</accession>
<reference evidence="3" key="1">
    <citation type="journal article" date="2019" name="IScience">
        <title>Narwhal Genome Reveals Long-Term Low Genetic Diversity despite Current Large Abundance Size.</title>
        <authorList>
            <person name="Westbury M.V."/>
            <person name="Petersen B."/>
            <person name="Garde E."/>
            <person name="Heide-Jorgensen M.P."/>
            <person name="Lorenzen E.D."/>
        </authorList>
    </citation>
    <scope>NUCLEOTIDE SEQUENCE [LARGE SCALE GENOMIC DNA]</scope>
</reference>
<feature type="region of interest" description="Disordered" evidence="1">
    <location>
        <begin position="178"/>
        <end position="197"/>
    </location>
</feature>
<dbReference type="AlphaFoldDB" id="A0A4U1FNM1"/>
<evidence type="ECO:0000313" key="3">
    <source>
        <dbReference type="Proteomes" id="UP000308365"/>
    </source>
</evidence>
<feature type="non-terminal residue" evidence="2">
    <location>
        <position position="1"/>
    </location>
</feature>
<evidence type="ECO:0000256" key="1">
    <source>
        <dbReference type="SAM" id="MobiDB-lite"/>
    </source>
</evidence>
<feature type="region of interest" description="Disordered" evidence="1">
    <location>
        <begin position="134"/>
        <end position="154"/>
    </location>
</feature>
<comment type="caution">
    <text evidence="2">The sequence shown here is derived from an EMBL/GenBank/DDBJ whole genome shotgun (WGS) entry which is preliminary data.</text>
</comment>
<sequence length="197" mass="20976">AARRDDAAGRGALCEGCGSAGRRHHEWCGRNGCGVRELGAARAGGGRDMVVPLAVSPVGGVRGRLLRHLRPLHLHHRPPSEHCGRRVDDHECVRPAAVRGALLLPVHRVCEHGGGKGGPAALLAEGRLLLRDGRRSHRHQPDPDHTAGQRHRLRHRSAVRTVCSGQEGRRDLLRQDRAAEAAGGRGEAHGHPGGGAV</sequence>
<dbReference type="EMBL" id="RWIC01000047">
    <property type="protein sequence ID" value="TKC51745.1"/>
    <property type="molecule type" value="Genomic_DNA"/>
</dbReference>
<gene>
    <name evidence="2" type="ORF">EI555_013319</name>
</gene>
<feature type="compositionally biased region" description="Basic and acidic residues" evidence="1">
    <location>
        <begin position="134"/>
        <end position="147"/>
    </location>
</feature>
<organism evidence="2 3">
    <name type="scientific">Monodon monoceros</name>
    <name type="common">Narwhal</name>
    <name type="synonym">Ceratodon monodon</name>
    <dbReference type="NCBI Taxonomy" id="40151"/>
    <lineage>
        <taxon>Eukaryota</taxon>
        <taxon>Metazoa</taxon>
        <taxon>Chordata</taxon>
        <taxon>Craniata</taxon>
        <taxon>Vertebrata</taxon>
        <taxon>Euteleostomi</taxon>
        <taxon>Mammalia</taxon>
        <taxon>Eutheria</taxon>
        <taxon>Laurasiatheria</taxon>
        <taxon>Artiodactyla</taxon>
        <taxon>Whippomorpha</taxon>
        <taxon>Cetacea</taxon>
        <taxon>Odontoceti</taxon>
        <taxon>Monodontidae</taxon>
        <taxon>Monodon</taxon>
    </lineage>
</organism>
<proteinExistence type="predicted"/>